<dbReference type="PANTHER" id="PTHR43280:SF27">
    <property type="entry name" value="TRANSCRIPTIONAL REGULATOR MTLR"/>
    <property type="match status" value="1"/>
</dbReference>
<dbReference type="GO" id="GO:0043565">
    <property type="term" value="F:sequence-specific DNA binding"/>
    <property type="evidence" value="ECO:0007669"/>
    <property type="project" value="InterPro"/>
</dbReference>
<keyword evidence="3" id="KW-0804">Transcription</keyword>
<dbReference type="InterPro" id="IPR013096">
    <property type="entry name" value="Cupin_2"/>
</dbReference>
<evidence type="ECO:0000256" key="3">
    <source>
        <dbReference type="ARBA" id="ARBA00023163"/>
    </source>
</evidence>
<evidence type="ECO:0000256" key="2">
    <source>
        <dbReference type="ARBA" id="ARBA00023125"/>
    </source>
</evidence>
<dbReference type="InterPro" id="IPR014710">
    <property type="entry name" value="RmlC-like_jellyroll"/>
</dbReference>
<dbReference type="SUPFAM" id="SSF51182">
    <property type="entry name" value="RmlC-like cupins"/>
    <property type="match status" value="1"/>
</dbReference>
<organism evidence="5 6">
    <name type="scientific">Vibrio agarilyticus</name>
    <dbReference type="NCBI Taxonomy" id="2726741"/>
    <lineage>
        <taxon>Bacteria</taxon>
        <taxon>Pseudomonadati</taxon>
        <taxon>Pseudomonadota</taxon>
        <taxon>Gammaproteobacteria</taxon>
        <taxon>Vibrionales</taxon>
        <taxon>Vibrionaceae</taxon>
        <taxon>Vibrio</taxon>
    </lineage>
</organism>
<dbReference type="InterPro" id="IPR018060">
    <property type="entry name" value="HTH_AraC"/>
</dbReference>
<keyword evidence="1" id="KW-0805">Transcription regulation</keyword>
<dbReference type="RefSeq" id="WP_168837321.1">
    <property type="nucleotide sequence ID" value="NZ_JABAIK010000017.1"/>
</dbReference>
<dbReference type="PROSITE" id="PS01124">
    <property type="entry name" value="HTH_ARAC_FAMILY_2"/>
    <property type="match status" value="1"/>
</dbReference>
<dbReference type="Gene3D" id="2.60.120.10">
    <property type="entry name" value="Jelly Rolls"/>
    <property type="match status" value="1"/>
</dbReference>
<dbReference type="InterPro" id="IPR018062">
    <property type="entry name" value="HTH_AraC-typ_CS"/>
</dbReference>
<dbReference type="SMART" id="SM00342">
    <property type="entry name" value="HTH_ARAC"/>
    <property type="match status" value="1"/>
</dbReference>
<dbReference type="InterPro" id="IPR009057">
    <property type="entry name" value="Homeodomain-like_sf"/>
</dbReference>
<gene>
    <name evidence="5" type="ORF">HGP28_15180</name>
</gene>
<dbReference type="InterPro" id="IPR011051">
    <property type="entry name" value="RmlC_Cupin_sf"/>
</dbReference>
<dbReference type="Gene3D" id="1.10.10.60">
    <property type="entry name" value="Homeodomain-like"/>
    <property type="match status" value="2"/>
</dbReference>
<dbReference type="PROSITE" id="PS00041">
    <property type="entry name" value="HTH_ARAC_FAMILY_1"/>
    <property type="match status" value="1"/>
</dbReference>
<protein>
    <submittedName>
        <fullName evidence="5">Helix-turn-helix transcriptional regulator</fullName>
    </submittedName>
</protein>
<evidence type="ECO:0000313" key="6">
    <source>
        <dbReference type="Proteomes" id="UP000535589"/>
    </source>
</evidence>
<dbReference type="PANTHER" id="PTHR43280">
    <property type="entry name" value="ARAC-FAMILY TRANSCRIPTIONAL REGULATOR"/>
    <property type="match status" value="1"/>
</dbReference>
<dbReference type="GO" id="GO:0003700">
    <property type="term" value="F:DNA-binding transcription factor activity"/>
    <property type="evidence" value="ECO:0007669"/>
    <property type="project" value="InterPro"/>
</dbReference>
<evidence type="ECO:0000313" key="5">
    <source>
        <dbReference type="EMBL" id="NLS14227.1"/>
    </source>
</evidence>
<feature type="domain" description="HTH araC/xylS-type" evidence="4">
    <location>
        <begin position="181"/>
        <end position="279"/>
    </location>
</feature>
<dbReference type="Proteomes" id="UP000535589">
    <property type="component" value="Unassembled WGS sequence"/>
</dbReference>
<dbReference type="Pfam" id="PF07883">
    <property type="entry name" value="Cupin_2"/>
    <property type="match status" value="1"/>
</dbReference>
<keyword evidence="2" id="KW-0238">DNA-binding</keyword>
<dbReference type="AlphaFoldDB" id="A0A7X8YIB2"/>
<dbReference type="Pfam" id="PF12833">
    <property type="entry name" value="HTH_18"/>
    <property type="match status" value="1"/>
</dbReference>
<dbReference type="EMBL" id="JABAIK010000017">
    <property type="protein sequence ID" value="NLS14227.1"/>
    <property type="molecule type" value="Genomic_DNA"/>
</dbReference>
<proteinExistence type="predicted"/>
<keyword evidence="6" id="KW-1185">Reference proteome</keyword>
<reference evidence="5 6" key="1">
    <citation type="submission" date="2020-04" db="EMBL/GenBank/DDBJ databases">
        <title>Vibrio sp. SM6, a novel species isolated from seawater.</title>
        <authorList>
            <person name="Wang X."/>
        </authorList>
    </citation>
    <scope>NUCLEOTIDE SEQUENCE [LARGE SCALE GENOMIC DNA]</scope>
    <source>
        <strain evidence="5 6">SM6</strain>
    </source>
</reference>
<evidence type="ECO:0000259" key="4">
    <source>
        <dbReference type="PROSITE" id="PS01124"/>
    </source>
</evidence>
<name>A0A7X8YIB2_9VIBR</name>
<comment type="caution">
    <text evidence="5">The sequence shown here is derived from an EMBL/GenBank/DDBJ whole genome shotgun (WGS) entry which is preliminary data.</text>
</comment>
<sequence>MKPILEHIANNNEQSLFFGTYDKISFSFPWHYHPQWELTFIIEGNGIAYTGNEVRYFTPKELVLIAPNIPHCWKSNASDAEHVKSIFVQWNNNYLGRDWLNKPEFITIKSMLESCHAGFKFILPNEHEELTNKIKQLKRLSSFKRMWLFTELLYEISLLDRTPIGFGGNLKENLPNSKRIKDILNYVNRHYTRVITAEDIASVANMAPVSFSKYFSRTFGKSFTKFLNEYRISQACSLLVATNKQVDQVADLVGYQNLSFFHRQFKLITGKTPQQFRLEYRN</sequence>
<dbReference type="SUPFAM" id="SSF46689">
    <property type="entry name" value="Homeodomain-like"/>
    <property type="match status" value="2"/>
</dbReference>
<evidence type="ECO:0000256" key="1">
    <source>
        <dbReference type="ARBA" id="ARBA00023015"/>
    </source>
</evidence>
<accession>A0A7X8YIB2</accession>